<dbReference type="InterPro" id="IPR002898">
    <property type="entry name" value="MotA_ExbB_proton_chnl"/>
</dbReference>
<feature type="transmembrane region" description="Helical" evidence="7">
    <location>
        <begin position="21"/>
        <end position="42"/>
    </location>
</feature>
<protein>
    <recommendedName>
        <fullName evidence="8">MotA/TolQ/ExbB proton channel domain-containing protein</fullName>
    </recommendedName>
</protein>
<evidence type="ECO:0000256" key="5">
    <source>
        <dbReference type="ARBA" id="ARBA00022989"/>
    </source>
</evidence>
<evidence type="ECO:0000313" key="9">
    <source>
        <dbReference type="EMBL" id="SUZ69298.1"/>
    </source>
</evidence>
<evidence type="ECO:0000256" key="2">
    <source>
        <dbReference type="ARBA" id="ARBA00010442"/>
    </source>
</evidence>
<feature type="transmembrane region" description="Helical" evidence="7">
    <location>
        <begin position="137"/>
        <end position="156"/>
    </location>
</feature>
<evidence type="ECO:0000256" key="4">
    <source>
        <dbReference type="ARBA" id="ARBA00022692"/>
    </source>
</evidence>
<evidence type="ECO:0000256" key="6">
    <source>
        <dbReference type="ARBA" id="ARBA00023136"/>
    </source>
</evidence>
<dbReference type="PANTHER" id="PTHR30625">
    <property type="entry name" value="PROTEIN TOLQ"/>
    <property type="match status" value="1"/>
</dbReference>
<sequence>MFFFYDAADALFEFMQKGGDVLYLIGLLAFLMWFLIFERLWYYRFNHQLNVDGAVAEWSKRKDKKTWNSKAIREMLISQTSTKINQNLTLIKLCVGVAPLLGLFGTITGMIEVFHLLAVTGGGDAKAMAGGVSRSTIPAMAGLSVAITGTFASTFLKNKSKREAELLSEHLVSE</sequence>
<keyword evidence="3" id="KW-1003">Cell membrane</keyword>
<feature type="transmembrane region" description="Helical" evidence="7">
    <location>
        <begin position="93"/>
        <end position="117"/>
    </location>
</feature>
<dbReference type="AlphaFoldDB" id="A0A381PS41"/>
<proteinExistence type="inferred from homology"/>
<keyword evidence="4 7" id="KW-0812">Transmembrane</keyword>
<keyword evidence="5 7" id="KW-1133">Transmembrane helix</keyword>
<comment type="similarity">
    <text evidence="2">Belongs to the ExbB/TolQ family.</text>
</comment>
<accession>A0A381PS41</accession>
<dbReference type="GO" id="GO:0017038">
    <property type="term" value="P:protein import"/>
    <property type="evidence" value="ECO:0007669"/>
    <property type="project" value="TreeGrafter"/>
</dbReference>
<feature type="domain" description="MotA/TolQ/ExbB proton channel" evidence="8">
    <location>
        <begin position="62"/>
        <end position="167"/>
    </location>
</feature>
<evidence type="ECO:0000259" key="8">
    <source>
        <dbReference type="Pfam" id="PF01618"/>
    </source>
</evidence>
<dbReference type="GO" id="GO:0005886">
    <property type="term" value="C:plasma membrane"/>
    <property type="evidence" value="ECO:0007669"/>
    <property type="project" value="UniProtKB-SubCell"/>
</dbReference>
<comment type="subcellular location">
    <subcellularLocation>
        <location evidence="1">Cell membrane</location>
        <topology evidence="1">Multi-pass membrane protein</topology>
    </subcellularLocation>
</comment>
<organism evidence="9">
    <name type="scientific">marine metagenome</name>
    <dbReference type="NCBI Taxonomy" id="408172"/>
    <lineage>
        <taxon>unclassified sequences</taxon>
        <taxon>metagenomes</taxon>
        <taxon>ecological metagenomes</taxon>
    </lineage>
</organism>
<keyword evidence="6 7" id="KW-0472">Membrane</keyword>
<evidence type="ECO:0000256" key="7">
    <source>
        <dbReference type="SAM" id="Phobius"/>
    </source>
</evidence>
<dbReference type="EMBL" id="UINC01001059">
    <property type="protein sequence ID" value="SUZ69298.1"/>
    <property type="molecule type" value="Genomic_DNA"/>
</dbReference>
<dbReference type="PANTHER" id="PTHR30625:SF18">
    <property type="entry name" value="TONB2 ENERGY TRANSDUCTION SYSTEM INNER MEMBRANE COMPONENT EXBB"/>
    <property type="match status" value="1"/>
</dbReference>
<evidence type="ECO:0000256" key="1">
    <source>
        <dbReference type="ARBA" id="ARBA00004651"/>
    </source>
</evidence>
<evidence type="ECO:0000256" key="3">
    <source>
        <dbReference type="ARBA" id="ARBA00022475"/>
    </source>
</evidence>
<reference evidence="9" key="1">
    <citation type="submission" date="2018-05" db="EMBL/GenBank/DDBJ databases">
        <authorList>
            <person name="Lanie J.A."/>
            <person name="Ng W.-L."/>
            <person name="Kazmierczak K.M."/>
            <person name="Andrzejewski T.M."/>
            <person name="Davidsen T.M."/>
            <person name="Wayne K.J."/>
            <person name="Tettelin H."/>
            <person name="Glass J.I."/>
            <person name="Rusch D."/>
            <person name="Podicherti R."/>
            <person name="Tsui H.-C.T."/>
            <person name="Winkler M.E."/>
        </authorList>
    </citation>
    <scope>NUCLEOTIDE SEQUENCE</scope>
</reference>
<name>A0A381PS41_9ZZZZ</name>
<dbReference type="InterPro" id="IPR050790">
    <property type="entry name" value="ExbB/TolQ_transport"/>
</dbReference>
<dbReference type="Pfam" id="PF01618">
    <property type="entry name" value="MotA_ExbB"/>
    <property type="match status" value="1"/>
</dbReference>
<gene>
    <name evidence="9" type="ORF">METZ01_LOCUS22152</name>
</gene>